<evidence type="ECO:0000259" key="12">
    <source>
        <dbReference type="PROSITE" id="PS50885"/>
    </source>
</evidence>
<evidence type="ECO:0000256" key="8">
    <source>
        <dbReference type="ARBA" id="ARBA00029447"/>
    </source>
</evidence>
<evidence type="ECO:0000256" key="9">
    <source>
        <dbReference type="PROSITE-ProRule" id="PRU00284"/>
    </source>
</evidence>
<dbReference type="Gene3D" id="3.30.450.20">
    <property type="entry name" value="PAS domain"/>
    <property type="match status" value="1"/>
</dbReference>
<evidence type="ECO:0000256" key="2">
    <source>
        <dbReference type="ARBA" id="ARBA00022475"/>
    </source>
</evidence>
<dbReference type="RefSeq" id="WP_021281578.1">
    <property type="nucleotide sequence ID" value="NZ_JAGGLL010000002.1"/>
</dbReference>
<keyword evidence="4 10" id="KW-0812">Transmembrane</keyword>
<protein>
    <submittedName>
        <fullName evidence="13">Methyl-accepting chemotaxis protein</fullName>
    </submittedName>
</protein>
<keyword evidence="5 10" id="KW-1133">Transmembrane helix</keyword>
<dbReference type="SUPFAM" id="SSF103190">
    <property type="entry name" value="Sensory domain-like"/>
    <property type="match status" value="1"/>
</dbReference>
<dbReference type="InterPro" id="IPR033479">
    <property type="entry name" value="dCache_1"/>
</dbReference>
<dbReference type="InterPro" id="IPR029151">
    <property type="entry name" value="Sensor-like_sf"/>
</dbReference>
<dbReference type="InterPro" id="IPR003660">
    <property type="entry name" value="HAMP_dom"/>
</dbReference>
<dbReference type="PANTHER" id="PTHR32089">
    <property type="entry name" value="METHYL-ACCEPTING CHEMOTAXIS PROTEIN MCPB"/>
    <property type="match status" value="1"/>
</dbReference>
<evidence type="ECO:0000256" key="5">
    <source>
        <dbReference type="ARBA" id="ARBA00022989"/>
    </source>
</evidence>
<dbReference type="CDD" id="cd11386">
    <property type="entry name" value="MCP_signal"/>
    <property type="match status" value="1"/>
</dbReference>
<dbReference type="SMART" id="SM00304">
    <property type="entry name" value="HAMP"/>
    <property type="match status" value="1"/>
</dbReference>
<evidence type="ECO:0000256" key="4">
    <source>
        <dbReference type="ARBA" id="ARBA00022692"/>
    </source>
</evidence>
<dbReference type="Pfam" id="PF02743">
    <property type="entry name" value="dCache_1"/>
    <property type="match status" value="1"/>
</dbReference>
<comment type="similarity">
    <text evidence="8">Belongs to the methyl-accepting chemotaxis (MCP) protein family.</text>
</comment>
<dbReference type="InterPro" id="IPR004089">
    <property type="entry name" value="MCPsignal_dom"/>
</dbReference>
<keyword evidence="3" id="KW-0145">Chemotaxis</keyword>
<dbReference type="PANTHER" id="PTHR32089:SF114">
    <property type="entry name" value="METHYL-ACCEPTING CHEMOTAXIS PROTEIN MCPB"/>
    <property type="match status" value="1"/>
</dbReference>
<name>A0ABS4JY70_9CLOT</name>
<keyword evidence="2" id="KW-1003">Cell membrane</keyword>
<dbReference type="SUPFAM" id="SSF58104">
    <property type="entry name" value="Methyl-accepting chemotaxis protein (MCP) signaling domain"/>
    <property type="match status" value="1"/>
</dbReference>
<dbReference type="CDD" id="cd12912">
    <property type="entry name" value="PDC2_MCP_like"/>
    <property type="match status" value="1"/>
</dbReference>
<evidence type="ECO:0000256" key="10">
    <source>
        <dbReference type="SAM" id="Phobius"/>
    </source>
</evidence>
<evidence type="ECO:0000256" key="1">
    <source>
        <dbReference type="ARBA" id="ARBA00004651"/>
    </source>
</evidence>
<dbReference type="SMART" id="SM00283">
    <property type="entry name" value="MA"/>
    <property type="match status" value="1"/>
</dbReference>
<dbReference type="EMBL" id="JAGGLL010000002">
    <property type="protein sequence ID" value="MBP2020482.1"/>
    <property type="molecule type" value="Genomic_DNA"/>
</dbReference>
<keyword evidence="14" id="KW-1185">Reference proteome</keyword>
<evidence type="ECO:0000256" key="6">
    <source>
        <dbReference type="ARBA" id="ARBA00023136"/>
    </source>
</evidence>
<evidence type="ECO:0000313" key="14">
    <source>
        <dbReference type="Proteomes" id="UP001519308"/>
    </source>
</evidence>
<dbReference type="CDD" id="cd06225">
    <property type="entry name" value="HAMP"/>
    <property type="match status" value="1"/>
</dbReference>
<dbReference type="PROSITE" id="PS50111">
    <property type="entry name" value="CHEMOTAXIS_TRANSDUC_2"/>
    <property type="match status" value="1"/>
</dbReference>
<feature type="domain" description="HAMP" evidence="12">
    <location>
        <begin position="308"/>
        <end position="360"/>
    </location>
</feature>
<dbReference type="Pfam" id="PF00672">
    <property type="entry name" value="HAMP"/>
    <property type="match status" value="1"/>
</dbReference>
<accession>A0ABS4JY70</accession>
<gene>
    <name evidence="13" type="ORF">J2Z44_000266</name>
</gene>
<keyword evidence="7 9" id="KW-0807">Transducer</keyword>
<evidence type="ECO:0000256" key="3">
    <source>
        <dbReference type="ARBA" id="ARBA00022500"/>
    </source>
</evidence>
<proteinExistence type="inferred from homology"/>
<dbReference type="Proteomes" id="UP001519308">
    <property type="component" value="Unassembled WGS sequence"/>
</dbReference>
<dbReference type="PROSITE" id="PS50885">
    <property type="entry name" value="HAMP"/>
    <property type="match status" value="1"/>
</dbReference>
<keyword evidence="6 10" id="KW-0472">Membrane</keyword>
<evidence type="ECO:0000259" key="11">
    <source>
        <dbReference type="PROSITE" id="PS50111"/>
    </source>
</evidence>
<feature type="transmembrane region" description="Helical" evidence="10">
    <location>
        <begin position="287"/>
        <end position="306"/>
    </location>
</feature>
<sequence length="670" mass="73103">MKNKRMKMNIRTKLMFSFMAMCLIPLIALGSSTYINSQAILSKKLEVTSSQTLLEVNRGLSNYFNAMANQITTLAGNFDFVNVDDNPTYIDFAKSLLKDVQGSTDDISNVYFGTESGKFAIYPEADMGKDYNHKTRDWYTLAAAKKGQVVITNPFKSASTGKYVVSIAKGVMKDEKLIGVVAMNVNLEKLSGELAQIRVGDSGYVFVADSNGKMIAHKDPSLIGGDSPTTIAIWDEAKANTRGFGHYEFQGKNKFASYDTNEATGWKLIAPMDEMELIKDTNSIRNMMLLTVLIVIVISAIVSYIISQGMASNINKVRKAFKKASDGDLTVSVHIKSRDEIRALGEEFNSMMVNISSSLKSVEASSKVVLDTATNVAAMSEETSAAITQVSQAVDEISSGATKQAQSSLEALSSMEEFSEKLEKVTESAQEMGGISTSTQELSSNGLTMVKELTEKSKETKVSTTEVSEIVEDVNSSMAQINSISDTIAQITEQTNLLSLNASIEAARAGESGRGFAVVADEIRKLAEQSKNSTEEIRRIVETIQSKSQKAVKAINKAENTVLEQENSVNKTEEIFNNIIDGIFILTDKVEEIKQATLEINNKKDSILQEIESVSSISEETASSTEEVAASTEEVSASMTEFTNYAEELQGLSQKLQDEVSKFKLSESDS</sequence>
<dbReference type="Gene3D" id="6.10.340.10">
    <property type="match status" value="1"/>
</dbReference>
<comment type="caution">
    <text evidence="13">The sequence shown here is derived from an EMBL/GenBank/DDBJ whole genome shotgun (WGS) entry which is preliminary data.</text>
</comment>
<feature type="domain" description="Methyl-accepting transducer" evidence="11">
    <location>
        <begin position="379"/>
        <end position="636"/>
    </location>
</feature>
<organism evidence="13 14">
    <name type="scientific">Clostridium punense</name>
    <dbReference type="NCBI Taxonomy" id="1054297"/>
    <lineage>
        <taxon>Bacteria</taxon>
        <taxon>Bacillati</taxon>
        <taxon>Bacillota</taxon>
        <taxon>Clostridia</taxon>
        <taxon>Eubacteriales</taxon>
        <taxon>Clostridiaceae</taxon>
        <taxon>Clostridium</taxon>
    </lineage>
</organism>
<dbReference type="Pfam" id="PF00015">
    <property type="entry name" value="MCPsignal"/>
    <property type="match status" value="1"/>
</dbReference>
<evidence type="ECO:0000256" key="7">
    <source>
        <dbReference type="ARBA" id="ARBA00023224"/>
    </source>
</evidence>
<reference evidence="13 14" key="1">
    <citation type="submission" date="2021-03" db="EMBL/GenBank/DDBJ databases">
        <title>Genomic Encyclopedia of Type Strains, Phase IV (KMG-IV): sequencing the most valuable type-strain genomes for metagenomic binning, comparative biology and taxonomic classification.</title>
        <authorList>
            <person name="Goeker M."/>
        </authorList>
    </citation>
    <scope>NUCLEOTIDE SEQUENCE [LARGE SCALE GENOMIC DNA]</scope>
    <source>
        <strain evidence="13 14">DSM 28650</strain>
    </source>
</reference>
<evidence type="ECO:0000313" key="13">
    <source>
        <dbReference type="EMBL" id="MBP2020482.1"/>
    </source>
</evidence>
<comment type="subcellular location">
    <subcellularLocation>
        <location evidence="1">Cell membrane</location>
        <topology evidence="1">Multi-pass membrane protein</topology>
    </subcellularLocation>
</comment>
<dbReference type="CDD" id="cd12913">
    <property type="entry name" value="PDC1_MCP_like"/>
    <property type="match status" value="1"/>
</dbReference>
<dbReference type="Gene3D" id="1.10.287.950">
    <property type="entry name" value="Methyl-accepting chemotaxis protein"/>
    <property type="match status" value="1"/>
</dbReference>